<dbReference type="InterPro" id="IPR013087">
    <property type="entry name" value="Znf_C2H2_type"/>
</dbReference>
<evidence type="ECO:0000313" key="8">
    <source>
        <dbReference type="EMBL" id="TIC01297.1"/>
    </source>
</evidence>
<feature type="region of interest" description="Disordered" evidence="5">
    <location>
        <begin position="111"/>
        <end position="131"/>
    </location>
</feature>
<sequence length="320" mass="36515">MTDKYSSYRQTNDDLLWSPSSNASNNYSLSSLGFDSPPEYSSSLPPINILGRETDFHNSRSLPSSIPMNELSINPSHITVSPSSFDFGLGLIDDNGMTMTSPTFAQNISQNISQNDDDNSYDDNDADDDYYDDEFVEGDFDDDDDWNVNTTNIRSKRKHNRSSSNGRAPSPAPAIDIDIAKRSRGRRVPTSDNQRVFKCPDPRCQKVFVRNEHLKRHIKSLHRDEKPFECLDPGCTKKFTRLDNVNCLSDCLCRCTNTFEFTTEIQRRQLRLEEDHRFQHRTIAKSSIISNTVNIPPLSYDLHFSFLLISAFFDVNSLVL</sequence>
<dbReference type="PANTHER" id="PTHR23235:SF120">
    <property type="entry name" value="KRUPPEL-LIKE FACTOR 15"/>
    <property type="match status" value="1"/>
</dbReference>
<evidence type="ECO:0000313" key="10">
    <source>
        <dbReference type="Proteomes" id="UP000305647"/>
    </source>
</evidence>
<evidence type="ECO:0000256" key="3">
    <source>
        <dbReference type="ARBA" id="ARBA00022833"/>
    </source>
</evidence>
<dbReference type="EMBL" id="SPRC01000034">
    <property type="protein sequence ID" value="TIB77443.1"/>
    <property type="molecule type" value="Genomic_DNA"/>
</dbReference>
<dbReference type="PROSITE" id="PS00028">
    <property type="entry name" value="ZINC_FINGER_C2H2_1"/>
    <property type="match status" value="1"/>
</dbReference>
<dbReference type="GO" id="GO:0000981">
    <property type="term" value="F:DNA-binding transcription factor activity, RNA polymerase II-specific"/>
    <property type="evidence" value="ECO:0007669"/>
    <property type="project" value="TreeGrafter"/>
</dbReference>
<dbReference type="EMBL" id="SPRH01000018">
    <property type="protein sequence ID" value="TIC01297.1"/>
    <property type="molecule type" value="Genomic_DNA"/>
</dbReference>
<evidence type="ECO:0000313" key="11">
    <source>
        <dbReference type="Proteomes" id="UP000307169"/>
    </source>
</evidence>
<accession>A0A4T0RX01</accession>
<dbReference type="Proteomes" id="UP000310685">
    <property type="component" value="Unassembled WGS sequence"/>
</dbReference>
<dbReference type="AlphaFoldDB" id="A0A4T0RX01"/>
<evidence type="ECO:0000313" key="7">
    <source>
        <dbReference type="EMBL" id="TIB77443.1"/>
    </source>
</evidence>
<keyword evidence="3" id="KW-0862">Zinc</keyword>
<dbReference type="InterPro" id="IPR036236">
    <property type="entry name" value="Znf_C2H2_sf"/>
</dbReference>
<evidence type="ECO:0000313" key="12">
    <source>
        <dbReference type="Proteomes" id="UP000310685"/>
    </source>
</evidence>
<proteinExistence type="predicted"/>
<dbReference type="GO" id="GO:0000978">
    <property type="term" value="F:RNA polymerase II cis-regulatory region sequence-specific DNA binding"/>
    <property type="evidence" value="ECO:0007669"/>
    <property type="project" value="TreeGrafter"/>
</dbReference>
<evidence type="ECO:0000256" key="4">
    <source>
        <dbReference type="PROSITE-ProRule" id="PRU00042"/>
    </source>
</evidence>
<reference evidence="10 11" key="1">
    <citation type="submission" date="2019-03" db="EMBL/GenBank/DDBJ databases">
        <title>Sequencing 25 genomes of Wallemia mellicola.</title>
        <authorList>
            <person name="Gostincar C."/>
        </authorList>
    </citation>
    <scope>NUCLEOTIDE SEQUENCE [LARGE SCALE GENOMIC DNA]</scope>
    <source>
        <strain evidence="8 11">EXF-1262</strain>
        <strain evidence="7 12">EXF-6152</strain>
        <strain evidence="9 10">EXF-8738</strain>
    </source>
</reference>
<keyword evidence="1" id="KW-0479">Metal-binding</keyword>
<evidence type="ECO:0000259" key="6">
    <source>
        <dbReference type="PROSITE" id="PS50157"/>
    </source>
</evidence>
<dbReference type="SUPFAM" id="SSF57667">
    <property type="entry name" value="beta-beta-alpha zinc fingers"/>
    <property type="match status" value="1"/>
</dbReference>
<dbReference type="Proteomes" id="UP000307169">
    <property type="component" value="Unassembled WGS sequence"/>
</dbReference>
<dbReference type="Gene3D" id="3.30.160.60">
    <property type="entry name" value="Classic Zinc Finger"/>
    <property type="match status" value="1"/>
</dbReference>
<feature type="compositionally biased region" description="Acidic residues" evidence="5">
    <location>
        <begin position="115"/>
        <end position="131"/>
    </location>
</feature>
<protein>
    <recommendedName>
        <fullName evidence="6">C2H2-type domain-containing protein</fullName>
    </recommendedName>
</protein>
<evidence type="ECO:0000256" key="5">
    <source>
        <dbReference type="SAM" id="MobiDB-lite"/>
    </source>
</evidence>
<evidence type="ECO:0000313" key="9">
    <source>
        <dbReference type="EMBL" id="TIC29420.1"/>
    </source>
</evidence>
<gene>
    <name evidence="9" type="ORF">E3Q10_02647</name>
    <name evidence="8" type="ORF">E3Q17_01882</name>
    <name evidence="7" type="ORF">E3Q22_03041</name>
</gene>
<dbReference type="EMBL" id="SPRO01000028">
    <property type="protein sequence ID" value="TIC29420.1"/>
    <property type="molecule type" value="Genomic_DNA"/>
</dbReference>
<dbReference type="PANTHER" id="PTHR23235">
    <property type="entry name" value="KRUEPPEL-LIKE TRANSCRIPTION FACTOR"/>
    <property type="match status" value="1"/>
</dbReference>
<dbReference type="Pfam" id="PF00096">
    <property type="entry name" value="zf-C2H2"/>
    <property type="match status" value="1"/>
</dbReference>
<dbReference type="GO" id="GO:0008270">
    <property type="term" value="F:zinc ion binding"/>
    <property type="evidence" value="ECO:0007669"/>
    <property type="project" value="UniProtKB-KW"/>
</dbReference>
<dbReference type="SMART" id="SM00355">
    <property type="entry name" value="ZnF_C2H2"/>
    <property type="match status" value="1"/>
</dbReference>
<feature type="region of interest" description="Disordered" evidence="5">
    <location>
        <begin position="152"/>
        <end position="175"/>
    </location>
</feature>
<evidence type="ECO:0000256" key="1">
    <source>
        <dbReference type="ARBA" id="ARBA00022723"/>
    </source>
</evidence>
<organism evidence="9 10">
    <name type="scientific">Wallemia mellicola</name>
    <dbReference type="NCBI Taxonomy" id="1708541"/>
    <lineage>
        <taxon>Eukaryota</taxon>
        <taxon>Fungi</taxon>
        <taxon>Dikarya</taxon>
        <taxon>Basidiomycota</taxon>
        <taxon>Wallemiomycotina</taxon>
        <taxon>Wallemiomycetes</taxon>
        <taxon>Wallemiales</taxon>
        <taxon>Wallemiaceae</taxon>
        <taxon>Wallemia</taxon>
    </lineage>
</organism>
<name>A0A4T0RX01_9BASI</name>
<comment type="caution">
    <text evidence="9">The sequence shown here is derived from an EMBL/GenBank/DDBJ whole genome shotgun (WGS) entry which is preliminary data.</text>
</comment>
<feature type="domain" description="C2H2-type" evidence="6">
    <location>
        <begin position="197"/>
        <end position="227"/>
    </location>
</feature>
<dbReference type="PROSITE" id="PS50157">
    <property type="entry name" value="ZINC_FINGER_C2H2_2"/>
    <property type="match status" value="1"/>
</dbReference>
<evidence type="ECO:0000256" key="2">
    <source>
        <dbReference type="ARBA" id="ARBA00022771"/>
    </source>
</evidence>
<keyword evidence="2 4" id="KW-0863">Zinc-finger</keyword>
<dbReference type="Proteomes" id="UP000305647">
    <property type="component" value="Unassembled WGS sequence"/>
</dbReference>